<gene>
    <name evidence="1" type="ORF">MGU_06205</name>
</gene>
<dbReference type="PANTHER" id="PTHR43431">
    <property type="entry name" value="OXIDOREDUCTASE, SHORT CHAIN DEHYDROGENASE/REDUCTASE FAMILY (AFU_ORTHOLOGUE AFUA_5G14000)"/>
    <property type="match status" value="1"/>
</dbReference>
<dbReference type="InterPro" id="IPR036291">
    <property type="entry name" value="NAD(P)-bd_dom_sf"/>
</dbReference>
<keyword evidence="2" id="KW-1185">Reference proteome</keyword>
<proteinExistence type="predicted"/>
<dbReference type="HOGENOM" id="CLU_010194_17_0_1"/>
<evidence type="ECO:0000313" key="1">
    <source>
        <dbReference type="EMBL" id="KID86733.1"/>
    </source>
</evidence>
<dbReference type="AlphaFoldDB" id="A0A0B4GVH7"/>
<reference evidence="1 2" key="1">
    <citation type="journal article" date="2014" name="Proc. Natl. Acad. Sci. U.S.A.">
        <title>Trajectory and genomic determinants of fungal-pathogen speciation and host adaptation.</title>
        <authorList>
            <person name="Hu X."/>
            <person name="Xiao G."/>
            <person name="Zheng P."/>
            <person name="Shang Y."/>
            <person name="Su Y."/>
            <person name="Zhang X."/>
            <person name="Liu X."/>
            <person name="Zhan S."/>
            <person name="St Leger R.J."/>
            <person name="Wang C."/>
        </authorList>
    </citation>
    <scope>NUCLEOTIDE SEQUENCE [LARGE SCALE GENOMIC DNA]</scope>
    <source>
        <strain evidence="1 2">ARSEF 977</strain>
    </source>
</reference>
<protein>
    <submittedName>
        <fullName evidence="1">Oxidoreductase, short chain dehydrogenase/reductase family</fullName>
    </submittedName>
</protein>
<dbReference type="Proteomes" id="UP000031192">
    <property type="component" value="Unassembled WGS sequence"/>
</dbReference>
<comment type="caution">
    <text evidence="1">The sequence shown here is derived from an EMBL/GenBank/DDBJ whole genome shotgun (WGS) entry which is preliminary data.</text>
</comment>
<evidence type="ECO:0000313" key="2">
    <source>
        <dbReference type="Proteomes" id="UP000031192"/>
    </source>
</evidence>
<accession>A0A0B4GVH7</accession>
<sequence length="227" mass="24638">MSSAFVLILATGSPDVDTKIALKFAPQYPLAFICDTKDDLKQTVKAVQDAGGEMLLFEADLSTNDYLPESIASVTKSFGKRCAVAIFQLRNRLVPSLPFLEQSTSHIRETAVSPIAGAYAFAQQAVPLLFNHADRAGYPPTLIFSGSSGTSNSDEITDNALVALSRSLGREFGKKGIHVSHVKFKKDRETSSGTDQTAADTKTISISETFWHLHTQLLSCFSNEMTI</sequence>
<dbReference type="EMBL" id="AZNH01000020">
    <property type="protein sequence ID" value="KID86733.1"/>
    <property type="molecule type" value="Genomic_DNA"/>
</dbReference>
<organism evidence="1 2">
    <name type="scientific">Metarhizium guizhouense (strain ARSEF 977)</name>
    <dbReference type="NCBI Taxonomy" id="1276136"/>
    <lineage>
        <taxon>Eukaryota</taxon>
        <taxon>Fungi</taxon>
        <taxon>Dikarya</taxon>
        <taxon>Ascomycota</taxon>
        <taxon>Pezizomycotina</taxon>
        <taxon>Sordariomycetes</taxon>
        <taxon>Hypocreomycetidae</taxon>
        <taxon>Hypocreales</taxon>
        <taxon>Clavicipitaceae</taxon>
        <taxon>Metarhizium</taxon>
    </lineage>
</organism>
<dbReference type="OrthoDB" id="4868728at2759"/>
<name>A0A0B4GVH7_METGA</name>
<dbReference type="Gene3D" id="3.40.50.720">
    <property type="entry name" value="NAD(P)-binding Rossmann-like Domain"/>
    <property type="match status" value="1"/>
</dbReference>
<dbReference type="PANTHER" id="PTHR43431:SF7">
    <property type="entry name" value="OXIDOREDUCTASE, SHORT CHAIN DEHYDROGENASE_REDUCTASE FAMILY (AFU_ORTHOLOGUE AFUA_5G14000)"/>
    <property type="match status" value="1"/>
</dbReference>
<dbReference type="SUPFAM" id="SSF51735">
    <property type="entry name" value="NAD(P)-binding Rossmann-fold domains"/>
    <property type="match status" value="1"/>
</dbReference>